<organism evidence="9 10">
    <name type="scientific">Pseudarthrobacter enclensis</name>
    <dbReference type="NCBI Taxonomy" id="993070"/>
    <lineage>
        <taxon>Bacteria</taxon>
        <taxon>Bacillati</taxon>
        <taxon>Actinomycetota</taxon>
        <taxon>Actinomycetes</taxon>
        <taxon>Micrococcales</taxon>
        <taxon>Micrococcaceae</taxon>
        <taxon>Pseudarthrobacter</taxon>
    </lineage>
</organism>
<evidence type="ECO:0000313" key="9">
    <source>
        <dbReference type="EMBL" id="KSU70673.1"/>
    </source>
</evidence>
<feature type="domain" description="Glycosyltransferase 2-like" evidence="8">
    <location>
        <begin position="188"/>
        <end position="401"/>
    </location>
</feature>
<dbReference type="Gene3D" id="3.90.550.10">
    <property type="entry name" value="Spore Coat Polysaccharide Biosynthesis Protein SpsA, Chain A"/>
    <property type="match status" value="1"/>
</dbReference>
<dbReference type="STRING" id="993070.AS031_16380"/>
<dbReference type="PANTHER" id="PTHR43867:SF2">
    <property type="entry name" value="CELLULOSE SYNTHASE CATALYTIC SUBUNIT A [UDP-FORMING]"/>
    <property type="match status" value="1"/>
</dbReference>
<dbReference type="GO" id="GO:0016757">
    <property type="term" value="F:glycosyltransferase activity"/>
    <property type="evidence" value="ECO:0007669"/>
    <property type="project" value="UniProtKB-KW"/>
</dbReference>
<keyword evidence="2" id="KW-0328">Glycosyltransferase</keyword>
<dbReference type="InterPro" id="IPR050321">
    <property type="entry name" value="Glycosyltr_2/OpgH_subfam"/>
</dbReference>
<dbReference type="SUPFAM" id="SSF53448">
    <property type="entry name" value="Nucleotide-diphospho-sugar transferases"/>
    <property type="match status" value="1"/>
</dbReference>
<feature type="transmembrane region" description="Helical" evidence="7">
    <location>
        <begin position="356"/>
        <end position="380"/>
    </location>
</feature>
<dbReference type="InterPro" id="IPR029044">
    <property type="entry name" value="Nucleotide-diphossugar_trans"/>
</dbReference>
<evidence type="ECO:0000256" key="5">
    <source>
        <dbReference type="ARBA" id="ARBA00022989"/>
    </source>
</evidence>
<dbReference type="Pfam" id="PF13632">
    <property type="entry name" value="Glyco_trans_2_3"/>
    <property type="match status" value="1"/>
</dbReference>
<evidence type="ECO:0000256" key="4">
    <source>
        <dbReference type="ARBA" id="ARBA00022692"/>
    </source>
</evidence>
<dbReference type="GO" id="GO:0016020">
    <property type="term" value="C:membrane"/>
    <property type="evidence" value="ECO:0007669"/>
    <property type="project" value="UniProtKB-SubCell"/>
</dbReference>
<keyword evidence="4 7" id="KW-0812">Transmembrane</keyword>
<keyword evidence="3" id="KW-0808">Transferase</keyword>
<protein>
    <recommendedName>
        <fullName evidence="8">Glycosyltransferase 2-like domain-containing protein</fullName>
    </recommendedName>
</protein>
<feature type="transmembrane region" description="Helical" evidence="7">
    <location>
        <begin position="386"/>
        <end position="407"/>
    </location>
</feature>
<feature type="transmembrane region" description="Helical" evidence="7">
    <location>
        <begin position="490"/>
        <end position="514"/>
    </location>
</feature>
<sequence>MTSLAIRTARSGHTLVAPPNEQEKYAYIKGSQHRWFFWAHALAFLGIAISFYGFSRMDYWTLIFLVPLAFYAAETLLGLRTSTYRRNVTLPDHQFTVETWAPEEYPSVDVFLPTAGEPLEILRNTYGYMARLEYPGALTVYVLDDNGREEVRTAATSFGFKYIARPGSELKKAGNLRYAYDRSEGDMIAIFDADFVPRSEFLLELLPYMEDSSVGIVQSPQFFSTPKSMHWLERTAGATQEIFYRLIQVSRDSVNAAICCGTSAVYRRAALEEIGGFPPISHSEDVFTGIEMGKAGYRLQYVPVNLSQGMCPNTLDSFITQQYRWCEGSMELVKNEEFHTSSGLNVKQRLSYWSGFFYYATTAMNAFFAPLPILIMILIFPQYMTVMNFLPLLPLLALWLLVYPLLLTSRWRLDVLRAQLIYSFTHAVAIFDVFFGKTSEWVPSHGGTEPAPLAIKVKRLIVGYISVTFGAVLAGLAWRLSGPDFTLYDWWAALLFVGVNAYVSIPVLLLALGVELPRFTTLRGKLLSKPGSFNWPLGFDSLRSLRGFRKAGRA</sequence>
<dbReference type="Proteomes" id="UP000053199">
    <property type="component" value="Unassembled WGS sequence"/>
</dbReference>
<evidence type="ECO:0000256" key="2">
    <source>
        <dbReference type="ARBA" id="ARBA00022676"/>
    </source>
</evidence>
<keyword evidence="10" id="KW-1185">Reference proteome</keyword>
<evidence type="ECO:0000256" key="1">
    <source>
        <dbReference type="ARBA" id="ARBA00004141"/>
    </source>
</evidence>
<keyword evidence="6 7" id="KW-0472">Membrane</keyword>
<feature type="transmembrane region" description="Helical" evidence="7">
    <location>
        <begin position="460"/>
        <end position="478"/>
    </location>
</feature>
<feature type="transmembrane region" description="Helical" evidence="7">
    <location>
        <begin position="59"/>
        <end position="79"/>
    </location>
</feature>
<dbReference type="PANTHER" id="PTHR43867">
    <property type="entry name" value="CELLULOSE SYNTHASE CATALYTIC SUBUNIT A [UDP-FORMING]"/>
    <property type="match status" value="1"/>
</dbReference>
<dbReference type="InterPro" id="IPR001173">
    <property type="entry name" value="Glyco_trans_2-like"/>
</dbReference>
<dbReference type="OrthoDB" id="9806824at2"/>
<evidence type="ECO:0000313" key="10">
    <source>
        <dbReference type="Proteomes" id="UP000053199"/>
    </source>
</evidence>
<dbReference type="AlphaFoldDB" id="A0A0V8I8E3"/>
<reference evidence="9 10" key="1">
    <citation type="journal article" date="2014" name="Arch. Microbiol.">
        <title>Arthrobacter enclensis sp. nov., isolated from sediment sample.</title>
        <authorList>
            <person name="Dastager S.G."/>
            <person name="Liu Q."/>
            <person name="Tang S.K."/>
            <person name="Krishnamurthi S."/>
            <person name="Lee J.C."/>
            <person name="Li W.J."/>
        </authorList>
    </citation>
    <scope>NUCLEOTIDE SEQUENCE [LARGE SCALE GENOMIC DNA]</scope>
    <source>
        <strain evidence="9 10">NIO-1008</strain>
    </source>
</reference>
<dbReference type="RefSeq" id="WP_058269233.1">
    <property type="nucleotide sequence ID" value="NZ_FMAZ01000008.1"/>
</dbReference>
<proteinExistence type="predicted"/>
<name>A0A0V8I8E3_9MICC</name>
<evidence type="ECO:0000256" key="7">
    <source>
        <dbReference type="SAM" id="Phobius"/>
    </source>
</evidence>
<feature type="transmembrane region" description="Helical" evidence="7">
    <location>
        <begin position="35"/>
        <end position="53"/>
    </location>
</feature>
<evidence type="ECO:0000259" key="8">
    <source>
        <dbReference type="Pfam" id="PF13632"/>
    </source>
</evidence>
<keyword evidence="5 7" id="KW-1133">Transmembrane helix</keyword>
<evidence type="ECO:0000256" key="6">
    <source>
        <dbReference type="ARBA" id="ARBA00023136"/>
    </source>
</evidence>
<dbReference type="EMBL" id="LNQM01000009">
    <property type="protein sequence ID" value="KSU70673.1"/>
    <property type="molecule type" value="Genomic_DNA"/>
</dbReference>
<evidence type="ECO:0000256" key="3">
    <source>
        <dbReference type="ARBA" id="ARBA00022679"/>
    </source>
</evidence>
<dbReference type="CDD" id="cd06421">
    <property type="entry name" value="CESA_CelA_like"/>
    <property type="match status" value="1"/>
</dbReference>
<accession>A0A0V8I8E3</accession>
<comment type="subcellular location">
    <subcellularLocation>
        <location evidence="1">Membrane</location>
        <topology evidence="1">Multi-pass membrane protein</topology>
    </subcellularLocation>
</comment>
<gene>
    <name evidence="9" type="ORF">AS031_16380</name>
</gene>
<comment type="caution">
    <text evidence="9">The sequence shown here is derived from an EMBL/GenBank/DDBJ whole genome shotgun (WGS) entry which is preliminary data.</text>
</comment>